<dbReference type="Proteomes" id="UP000014074">
    <property type="component" value="Unassembled WGS sequence"/>
</dbReference>
<organism evidence="1 2">
    <name type="scientific">Phaeoacremonium minimum (strain UCR-PA7)</name>
    <name type="common">Esca disease fungus</name>
    <name type="synonym">Togninia minima</name>
    <dbReference type="NCBI Taxonomy" id="1286976"/>
    <lineage>
        <taxon>Eukaryota</taxon>
        <taxon>Fungi</taxon>
        <taxon>Dikarya</taxon>
        <taxon>Ascomycota</taxon>
        <taxon>Pezizomycotina</taxon>
        <taxon>Sordariomycetes</taxon>
        <taxon>Sordariomycetidae</taxon>
        <taxon>Togniniales</taxon>
        <taxon>Togniniaceae</taxon>
        <taxon>Phaeoacremonium</taxon>
    </lineage>
</organism>
<sequence length="206" mass="23245">MASSASTKDLSKAINAFLPTPTLPLPDELAQVIEGYLEKHEKYDDAAADRLHEELMLIYHKSVQDHPARYAPFLAILRQLRPAVKTSERFIQWWDKLVEPVLDHLGHEKGLASEAIASTIDILTADDANQDNVTPDSGSLQLANRLLGKWMHLYQITQPEGKSAQGFKEKLLRETVLQFAKKRPKRYVTGRNGSDNAIHYILTFTV</sequence>
<dbReference type="KEGG" id="tmn:UCRPA7_492"/>
<dbReference type="AlphaFoldDB" id="R8BX17"/>
<dbReference type="RefSeq" id="XP_007911278.1">
    <property type="nucleotide sequence ID" value="XM_007913087.1"/>
</dbReference>
<accession>R8BX17</accession>
<dbReference type="eggNOG" id="ENOG502QQPT">
    <property type="taxonomic scope" value="Eukaryota"/>
</dbReference>
<proteinExistence type="predicted"/>
<reference evidence="2" key="1">
    <citation type="journal article" date="2013" name="Genome Announc.">
        <title>Draft genome sequence of the ascomycete Phaeoacremonium aleophilum strain UCR-PA7, a causal agent of the esca disease complex in grapevines.</title>
        <authorList>
            <person name="Blanco-Ulate B."/>
            <person name="Rolshausen P."/>
            <person name="Cantu D."/>
        </authorList>
    </citation>
    <scope>NUCLEOTIDE SEQUENCE [LARGE SCALE GENOMIC DNA]</scope>
    <source>
        <strain evidence="2">UCR-PA7</strain>
    </source>
</reference>
<evidence type="ECO:0000313" key="2">
    <source>
        <dbReference type="Proteomes" id="UP000014074"/>
    </source>
</evidence>
<gene>
    <name evidence="1" type="ORF">UCRPA7_492</name>
</gene>
<keyword evidence="2" id="KW-1185">Reference proteome</keyword>
<dbReference type="OrthoDB" id="6022054at2759"/>
<evidence type="ECO:0000313" key="1">
    <source>
        <dbReference type="EMBL" id="EOO03865.1"/>
    </source>
</evidence>
<dbReference type="HOGENOM" id="CLU_1383952_0_0_1"/>
<protein>
    <submittedName>
        <fullName evidence="1">Putative tuberous sclerosis 1 protein</fullName>
    </submittedName>
</protein>
<name>R8BX17_PHAM7</name>
<dbReference type="GeneID" id="19325421"/>
<dbReference type="EMBL" id="KB932812">
    <property type="protein sequence ID" value="EOO03865.1"/>
    <property type="molecule type" value="Genomic_DNA"/>
</dbReference>